<dbReference type="GO" id="GO:0016787">
    <property type="term" value="F:hydrolase activity"/>
    <property type="evidence" value="ECO:0007669"/>
    <property type="project" value="UniProtKB-KW"/>
</dbReference>
<sequence length="171" mass="19210">MIACFGDSLTYGFGLRPGDKWIDIVRNGGYDINNYGVNGAKIRDIMARIQEGPLPTNVFVMGGTNDFDSGGSVESLVKAYLEIDSYLTSQGVRASFGIPTPTNPAIAEYQNLSNKLSFFHDELLLTFPRNQLIDFFHAFTPYDSNLFFDEIHPNKKGSRKMAEVFLKEWSF</sequence>
<keyword evidence="2" id="KW-0378">Hydrolase</keyword>
<dbReference type="Pfam" id="PF13472">
    <property type="entry name" value="Lipase_GDSL_2"/>
    <property type="match status" value="1"/>
</dbReference>
<proteinExistence type="predicted"/>
<evidence type="ECO:0000259" key="1">
    <source>
        <dbReference type="Pfam" id="PF13472"/>
    </source>
</evidence>
<evidence type="ECO:0000313" key="2">
    <source>
        <dbReference type="EMBL" id="VFB16461.1"/>
    </source>
</evidence>
<dbReference type="Gene3D" id="3.40.50.1110">
    <property type="entry name" value="SGNH hydrolase"/>
    <property type="match status" value="1"/>
</dbReference>
<dbReference type="Proteomes" id="UP000377798">
    <property type="component" value="Unassembled WGS sequence"/>
</dbReference>
<dbReference type="AlphaFoldDB" id="A0A8H2M819"/>
<dbReference type="InterPro" id="IPR036514">
    <property type="entry name" value="SGNH_hydro_sf"/>
</dbReference>
<reference evidence="2 3" key="1">
    <citation type="submission" date="2019-02" db="EMBL/GenBank/DDBJ databases">
        <authorList>
            <consortium name="Pathogen Informatics"/>
        </authorList>
    </citation>
    <scope>NUCLEOTIDE SEQUENCE [LARGE SCALE GENOMIC DNA]</scope>
    <source>
        <strain evidence="2 3">3012STDY7089603</strain>
    </source>
</reference>
<protein>
    <submittedName>
        <fullName evidence="2">GDSL-like Lipase/Acylhydrolase</fullName>
    </submittedName>
</protein>
<gene>
    <name evidence="2" type="ORF">NCTC13150_00988</name>
</gene>
<keyword evidence="3" id="KW-1185">Reference proteome</keyword>
<dbReference type="SUPFAM" id="SSF52266">
    <property type="entry name" value="SGNH hydrolase"/>
    <property type="match status" value="1"/>
</dbReference>
<feature type="domain" description="SGNH hydrolase-type esterase" evidence="1">
    <location>
        <begin position="4"/>
        <end position="159"/>
    </location>
</feature>
<comment type="caution">
    <text evidence="2">The sequence shown here is derived from an EMBL/GenBank/DDBJ whole genome shotgun (WGS) entry which is preliminary data.</text>
</comment>
<dbReference type="RefSeq" id="WP_131749075.1">
    <property type="nucleotide sequence ID" value="NZ_CAACYI010000001.1"/>
</dbReference>
<name>A0A8H2M819_9FIRM</name>
<organism evidence="2 3">
    <name type="scientific">Urinicoccus massiliensis</name>
    <dbReference type="NCBI Taxonomy" id="1723382"/>
    <lineage>
        <taxon>Bacteria</taxon>
        <taxon>Bacillati</taxon>
        <taxon>Bacillota</taxon>
        <taxon>Tissierellia</taxon>
        <taxon>Tissierellales</taxon>
        <taxon>Peptoniphilaceae</taxon>
        <taxon>Urinicoccus</taxon>
    </lineage>
</organism>
<accession>A0A8H2M819</accession>
<dbReference type="EMBL" id="CAACYI010000001">
    <property type="protein sequence ID" value="VFB16461.1"/>
    <property type="molecule type" value="Genomic_DNA"/>
</dbReference>
<dbReference type="InterPro" id="IPR013830">
    <property type="entry name" value="SGNH_hydro"/>
</dbReference>
<evidence type="ECO:0000313" key="3">
    <source>
        <dbReference type="Proteomes" id="UP000377798"/>
    </source>
</evidence>